<evidence type="ECO:0000313" key="5">
    <source>
        <dbReference type="Proteomes" id="UP000480425"/>
    </source>
</evidence>
<dbReference type="OrthoDB" id="1048459at2"/>
<evidence type="ECO:0000259" key="3">
    <source>
        <dbReference type="Pfam" id="PF18291"/>
    </source>
</evidence>
<keyword evidence="1 4" id="KW-0238">DNA-binding</keyword>
<accession>A0A6G1U3Y2</accession>
<sequence>MAINLKAKETLIQVGELKGKYRYVLGTELYNKLSESKVIKEAALRSGVSRGVMQACWDAAGEVIKAWTTEGHSVAIPGLGTMRFGVRAKSVETVNEVASGLITARRVIFTPNVEIKQELMDTAIQITCYDRNGKVIKNVTSGDKGDVEDPDNNPGGGEGKKPGGGEDNNPGGGEDNNPGGDIGL</sequence>
<evidence type="ECO:0000256" key="1">
    <source>
        <dbReference type="ARBA" id="ARBA00023125"/>
    </source>
</evidence>
<gene>
    <name evidence="4" type="ORF">F7D73_12445</name>
</gene>
<dbReference type="SUPFAM" id="SSF47729">
    <property type="entry name" value="IHF-like DNA-binding proteins"/>
    <property type="match status" value="1"/>
</dbReference>
<comment type="caution">
    <text evidence="4">The sequence shown here is derived from an EMBL/GenBank/DDBJ whole genome shotgun (WGS) entry which is preliminary data.</text>
</comment>
<reference evidence="4 5" key="1">
    <citation type="submission" date="2019-09" db="EMBL/GenBank/DDBJ databases">
        <title>Distinct polysaccharide growth profiles of human intestinal Prevotella copri isolates.</title>
        <authorList>
            <person name="Fehlner-Peach H."/>
            <person name="Magnabosco C."/>
            <person name="Raghavan V."/>
            <person name="Scher J.U."/>
            <person name="Tett A."/>
            <person name="Cox L.M."/>
            <person name="Gottsegen C."/>
            <person name="Watters A."/>
            <person name="Wiltshire- Gordon J.D."/>
            <person name="Segata N."/>
            <person name="Bonneau R."/>
            <person name="Littman D.R."/>
        </authorList>
    </citation>
    <scope>NUCLEOTIDE SEQUENCE [LARGE SCALE GENOMIC DNA]</scope>
    <source>
        <strain evidence="5">iA622</strain>
    </source>
</reference>
<feature type="compositionally biased region" description="Gly residues" evidence="2">
    <location>
        <begin position="170"/>
        <end position="184"/>
    </location>
</feature>
<evidence type="ECO:0000256" key="2">
    <source>
        <dbReference type="SAM" id="MobiDB-lite"/>
    </source>
</evidence>
<name>A0A6G1U3Y2_9BACT</name>
<feature type="region of interest" description="Disordered" evidence="2">
    <location>
        <begin position="138"/>
        <end position="184"/>
    </location>
</feature>
<dbReference type="AlphaFoldDB" id="A0A6G1U3Y2"/>
<dbReference type="Pfam" id="PF18291">
    <property type="entry name" value="HU-HIG"/>
    <property type="match status" value="1"/>
</dbReference>
<proteinExistence type="predicted"/>
<protein>
    <submittedName>
        <fullName evidence="4">DNA-binding protein</fullName>
    </submittedName>
</protein>
<dbReference type="InterPro" id="IPR041607">
    <property type="entry name" value="HU-HIG"/>
</dbReference>
<dbReference type="EMBL" id="VZCB01000092">
    <property type="protein sequence ID" value="MQN81740.1"/>
    <property type="molecule type" value="Genomic_DNA"/>
</dbReference>
<organism evidence="4 5">
    <name type="scientific">Segatella copri</name>
    <dbReference type="NCBI Taxonomy" id="165179"/>
    <lineage>
        <taxon>Bacteria</taxon>
        <taxon>Pseudomonadati</taxon>
        <taxon>Bacteroidota</taxon>
        <taxon>Bacteroidia</taxon>
        <taxon>Bacteroidales</taxon>
        <taxon>Prevotellaceae</taxon>
        <taxon>Segatella</taxon>
    </lineage>
</organism>
<dbReference type="RefSeq" id="WP_153125176.1">
    <property type="nucleotide sequence ID" value="NZ_VZCB01000092.1"/>
</dbReference>
<dbReference type="Proteomes" id="UP000480425">
    <property type="component" value="Unassembled WGS sequence"/>
</dbReference>
<evidence type="ECO:0000313" key="4">
    <source>
        <dbReference type="EMBL" id="MQN81740.1"/>
    </source>
</evidence>
<dbReference type="InterPro" id="IPR010992">
    <property type="entry name" value="IHF-like_DNA-bd_dom_sf"/>
</dbReference>
<feature type="domain" description="HU" evidence="3">
    <location>
        <begin position="1"/>
        <end position="124"/>
    </location>
</feature>
<dbReference type="GO" id="GO:0003677">
    <property type="term" value="F:DNA binding"/>
    <property type="evidence" value="ECO:0007669"/>
    <property type="project" value="UniProtKB-KW"/>
</dbReference>